<dbReference type="SUPFAM" id="SSF143011">
    <property type="entry name" value="RelE-like"/>
    <property type="match status" value="1"/>
</dbReference>
<proteinExistence type="predicted"/>
<dbReference type="HOGENOM" id="CLU_155111_0_0_7"/>
<reference evidence="1 2" key="1">
    <citation type="submission" date="2006-10" db="EMBL/GenBank/DDBJ databases">
        <title>Complete sequence of plasmid pPRO2 of Pelobacter propionicus DSM 2379.</title>
        <authorList>
            <consortium name="US DOE Joint Genome Institute"/>
            <person name="Copeland A."/>
            <person name="Lucas S."/>
            <person name="Lapidus A."/>
            <person name="Barry K."/>
            <person name="Detter J.C."/>
            <person name="Glavina del Rio T."/>
            <person name="Hammon N."/>
            <person name="Israni S."/>
            <person name="Dalin E."/>
            <person name="Tice H."/>
            <person name="Pitluck S."/>
            <person name="Saunders E."/>
            <person name="Brettin T."/>
            <person name="Bruce D."/>
            <person name="Han C."/>
            <person name="Tapia R."/>
            <person name="Schmutz J."/>
            <person name="Larimer F."/>
            <person name="Land M."/>
            <person name="Hauser L."/>
            <person name="Kyrpides N."/>
            <person name="Kim E."/>
            <person name="Lovley D."/>
            <person name="Richardson P."/>
        </authorList>
    </citation>
    <scope>NUCLEOTIDE SEQUENCE [LARGE SCALE GENOMIC DNA]</scope>
    <source>
        <strain evidence="2">DSM 2379 / NBRC 103807 / OttBd1</strain>
        <plasmid evidence="2">Plasmid pPRO2</plasmid>
    </source>
</reference>
<dbReference type="PANTHER" id="PTHR40266:SF2">
    <property type="entry name" value="TOXIN HIGB-1"/>
    <property type="match status" value="1"/>
</dbReference>
<evidence type="ECO:0000313" key="1">
    <source>
        <dbReference type="EMBL" id="ABL01425.1"/>
    </source>
</evidence>
<dbReference type="InterPro" id="IPR007711">
    <property type="entry name" value="HigB-1"/>
</dbReference>
<accession>A0R858</accession>
<dbReference type="KEGG" id="ppd:Ppro_3837"/>
<dbReference type="AlphaFoldDB" id="A0R858"/>
<geneLocation type="plasmid" evidence="1 2">
    <name>pPRO2</name>
</geneLocation>
<keyword evidence="2" id="KW-1185">Reference proteome</keyword>
<evidence type="ECO:0000313" key="2">
    <source>
        <dbReference type="Proteomes" id="UP000006732"/>
    </source>
</evidence>
<dbReference type="InterPro" id="IPR035093">
    <property type="entry name" value="RelE/ParE_toxin_dom_sf"/>
</dbReference>
<dbReference type="Pfam" id="PF05015">
    <property type="entry name" value="HigB-like_toxin"/>
    <property type="match status" value="1"/>
</dbReference>
<name>A0R858_PELPD</name>
<organism evidence="1 2">
    <name type="scientific">Pelobacter propionicus (strain DSM 2379 / NBRC 103807 / OttBd1)</name>
    <dbReference type="NCBI Taxonomy" id="338966"/>
    <lineage>
        <taxon>Bacteria</taxon>
        <taxon>Pseudomonadati</taxon>
        <taxon>Thermodesulfobacteriota</taxon>
        <taxon>Desulfuromonadia</taxon>
        <taxon>Desulfuromonadales</taxon>
        <taxon>Desulfuromonadaceae</taxon>
        <taxon>Pelobacter</taxon>
    </lineage>
</organism>
<dbReference type="Proteomes" id="UP000006732">
    <property type="component" value="Plasmid pPRO2"/>
</dbReference>
<protein>
    <submittedName>
        <fullName evidence="1">Plasmid maintenance system killer</fullName>
    </submittedName>
</protein>
<dbReference type="PANTHER" id="PTHR40266">
    <property type="entry name" value="TOXIN HIGB-1"/>
    <property type="match status" value="1"/>
</dbReference>
<sequence>MIKSFNHKGLERYYESGNKAGIQAQYEKRIRLILGRLNASCEPKDMNLPGLRLHALQGALSDFWAVDVSGNWRIIFRFEGPNVFDVNLVDYH</sequence>
<dbReference type="OrthoDB" id="9801102at2"/>
<gene>
    <name evidence="1" type="ordered locus">Ppro_3837</name>
</gene>
<dbReference type="Gene3D" id="3.30.2310.20">
    <property type="entry name" value="RelE-like"/>
    <property type="match status" value="1"/>
</dbReference>
<dbReference type="EMBL" id="CP000484">
    <property type="protein sequence ID" value="ABL01425.1"/>
    <property type="molecule type" value="Genomic_DNA"/>
</dbReference>
<keyword evidence="1" id="KW-0614">Plasmid</keyword>
<dbReference type="RefSeq" id="WP_011733943.1">
    <property type="nucleotide sequence ID" value="NC_008608.1"/>
</dbReference>